<name>A0A5S4EW95_9ACTN</name>
<dbReference type="RefSeq" id="WP_138673724.1">
    <property type="nucleotide sequence ID" value="NZ_VCKY01000344.1"/>
</dbReference>
<dbReference type="GO" id="GO:0004674">
    <property type="term" value="F:protein serine/threonine kinase activity"/>
    <property type="evidence" value="ECO:0007669"/>
    <property type="project" value="UniProtKB-KW"/>
</dbReference>
<dbReference type="InterPro" id="IPR003594">
    <property type="entry name" value="HATPase_dom"/>
</dbReference>
<keyword evidence="1" id="KW-0418">Kinase</keyword>
<dbReference type="CDD" id="cd16936">
    <property type="entry name" value="HATPase_RsbW-like"/>
    <property type="match status" value="1"/>
</dbReference>
<dbReference type="InterPro" id="IPR036890">
    <property type="entry name" value="HATPase_C_sf"/>
</dbReference>
<feature type="domain" description="Histidine kinase/HSP90-like ATPase" evidence="2">
    <location>
        <begin position="37"/>
        <end position="138"/>
    </location>
</feature>
<keyword evidence="3" id="KW-0547">Nucleotide-binding</keyword>
<accession>A0A5S4EW95</accession>
<dbReference type="GO" id="GO:0005524">
    <property type="term" value="F:ATP binding"/>
    <property type="evidence" value="ECO:0007669"/>
    <property type="project" value="UniProtKB-KW"/>
</dbReference>
<gene>
    <name evidence="3" type="ORF">ETD86_50410</name>
</gene>
<dbReference type="InterPro" id="IPR050267">
    <property type="entry name" value="Anti-sigma-factor_SerPK"/>
</dbReference>
<keyword evidence="1" id="KW-0808">Transferase</keyword>
<dbReference type="OrthoDB" id="3479721at2"/>
<dbReference type="AlphaFoldDB" id="A0A5S4EW95"/>
<protein>
    <submittedName>
        <fullName evidence="3">ATP-binding protein</fullName>
    </submittedName>
</protein>
<dbReference type="Proteomes" id="UP000309128">
    <property type="component" value="Unassembled WGS sequence"/>
</dbReference>
<proteinExistence type="predicted"/>
<keyword evidence="1" id="KW-0723">Serine/threonine-protein kinase</keyword>
<keyword evidence="4" id="KW-1185">Reference proteome</keyword>
<dbReference type="SUPFAM" id="SSF55874">
    <property type="entry name" value="ATPase domain of HSP90 chaperone/DNA topoisomerase II/histidine kinase"/>
    <property type="match status" value="1"/>
</dbReference>
<reference evidence="3 4" key="1">
    <citation type="submission" date="2019-05" db="EMBL/GenBank/DDBJ databases">
        <title>Draft genome sequence of Nonomuraea turkmeniaca DSM 43926.</title>
        <authorList>
            <person name="Saricaoglu S."/>
            <person name="Isik K."/>
        </authorList>
    </citation>
    <scope>NUCLEOTIDE SEQUENCE [LARGE SCALE GENOMIC DNA]</scope>
    <source>
        <strain evidence="3 4">DSM 43926</strain>
    </source>
</reference>
<dbReference type="Pfam" id="PF13581">
    <property type="entry name" value="HATPase_c_2"/>
    <property type="match status" value="1"/>
</dbReference>
<evidence type="ECO:0000313" key="4">
    <source>
        <dbReference type="Proteomes" id="UP000309128"/>
    </source>
</evidence>
<dbReference type="PANTHER" id="PTHR35526">
    <property type="entry name" value="ANTI-SIGMA-F FACTOR RSBW-RELATED"/>
    <property type="match status" value="1"/>
</dbReference>
<comment type="caution">
    <text evidence="3">The sequence shown here is derived from an EMBL/GenBank/DDBJ whole genome shotgun (WGS) entry which is preliminary data.</text>
</comment>
<organism evidence="3 4">
    <name type="scientific">Nonomuraea turkmeniaca</name>
    <dbReference type="NCBI Taxonomy" id="103838"/>
    <lineage>
        <taxon>Bacteria</taxon>
        <taxon>Bacillati</taxon>
        <taxon>Actinomycetota</taxon>
        <taxon>Actinomycetes</taxon>
        <taxon>Streptosporangiales</taxon>
        <taxon>Streptosporangiaceae</taxon>
        <taxon>Nonomuraea</taxon>
    </lineage>
</organism>
<dbReference type="Gene3D" id="3.30.565.10">
    <property type="entry name" value="Histidine kinase-like ATPase, C-terminal domain"/>
    <property type="match status" value="1"/>
</dbReference>
<evidence type="ECO:0000313" key="3">
    <source>
        <dbReference type="EMBL" id="TMR07833.1"/>
    </source>
</evidence>
<evidence type="ECO:0000256" key="1">
    <source>
        <dbReference type="ARBA" id="ARBA00022527"/>
    </source>
</evidence>
<sequence length="207" mass="22185">MSLPRGSAARTAAMAAPAWPTLRWRQQFPGHEPELSRLRRWLESVLPACPARDDLLLVAVELAANAIAHTASGQGGAFVTDLTWHHATVRITVADGGAAGEPHLVDDPMAEHGRGLHLVRQLSVRMGVAGDARGRLVWADIGWSGPRLSSPSIAAGQAELARHTGFVTWFGHSTLQWWALARRPGMAGLLAAPSASALAELLDRWRA</sequence>
<dbReference type="PANTHER" id="PTHR35526:SF3">
    <property type="entry name" value="ANTI-SIGMA-F FACTOR RSBW"/>
    <property type="match status" value="1"/>
</dbReference>
<keyword evidence="3" id="KW-0067">ATP-binding</keyword>
<dbReference type="EMBL" id="VCKY01000344">
    <property type="protein sequence ID" value="TMR07833.1"/>
    <property type="molecule type" value="Genomic_DNA"/>
</dbReference>
<evidence type="ECO:0000259" key="2">
    <source>
        <dbReference type="Pfam" id="PF13581"/>
    </source>
</evidence>